<dbReference type="EMBL" id="FQXV01000012">
    <property type="protein sequence ID" value="SHI17808.1"/>
    <property type="molecule type" value="Genomic_DNA"/>
</dbReference>
<dbReference type="Pfam" id="PF02901">
    <property type="entry name" value="PFL-like"/>
    <property type="match status" value="1"/>
</dbReference>
<dbReference type="PROSITE" id="PS51149">
    <property type="entry name" value="GLY_RADICAL_2"/>
    <property type="match status" value="1"/>
</dbReference>
<dbReference type="GO" id="GO:0016829">
    <property type="term" value="F:lyase activity"/>
    <property type="evidence" value="ECO:0007669"/>
    <property type="project" value="UniProtKB-KW"/>
</dbReference>
<dbReference type="PANTHER" id="PTHR43641">
    <property type="entry name" value="FORMATE ACETYLTRANSFERASE 3-RELATED"/>
    <property type="match status" value="1"/>
</dbReference>
<name>A0A1M5Z160_9FIRM</name>
<accession>A0A1M5Z160</accession>
<dbReference type="OrthoDB" id="9803969at2"/>
<feature type="domain" description="PFL" evidence="5">
    <location>
        <begin position="21"/>
        <end position="689"/>
    </location>
</feature>
<dbReference type="PROSITE" id="PS51554">
    <property type="entry name" value="PFL"/>
    <property type="match status" value="1"/>
</dbReference>
<evidence type="ECO:0000259" key="5">
    <source>
        <dbReference type="PROSITE" id="PS51554"/>
    </source>
</evidence>
<dbReference type="GO" id="GO:0005829">
    <property type="term" value="C:cytosol"/>
    <property type="evidence" value="ECO:0007669"/>
    <property type="project" value="TreeGrafter"/>
</dbReference>
<dbReference type="GO" id="GO:0016740">
    <property type="term" value="F:transferase activity"/>
    <property type="evidence" value="ECO:0007669"/>
    <property type="project" value="UniProtKB-KW"/>
</dbReference>
<dbReference type="RefSeq" id="WP_073080737.1">
    <property type="nucleotide sequence ID" value="NZ_FQXV01000012.1"/>
</dbReference>
<evidence type="ECO:0000256" key="3">
    <source>
        <dbReference type="PROSITE-ProRule" id="PRU00493"/>
    </source>
</evidence>
<sequence length="816" mass="90707">MAQTKIDEELLRRIDALELDERILAWRKAMRAAPWKLFADRERYTVASWRATEGEDIQIRRAKLVANILDNIDIAILDFDALAGRSTPGVIGACTAIDVCGDYIPDLWKDTSEVNLTLNASAALDEESLEILRESARVFGGKTAPEMADKAWAEVLGTWPKDATDAKVKDPTLDAGIFGQVTSVPMWGKLLSKGLRSYIGEAQGHIDAFIQNRETDIDRLYFWKSAVIVCEAIIKHARRYAALAGELAAAETDPARRTQLLEIAETCMRVPEHPARSFHEALQSMAIVSACKVLEHPMHNNPHWGRGDQYLYPYFIRDITGGRVSLEKASSLLAELIGRWGTQIFVTNETQRESHQINFAINNVLLGGLGQDGEDASNELSYLFLHMVGLLQLSSPTVGVRWNRKTPDWLMRKAIKTNLATKGGIPLFQNDENMIRHYTDDGIPYEEAVEWCGLGCVYPCLPSRAEHYGAEGIAGFNLAAVLHLALHNGRGVTGKLIGLETGDPADFESFDALYDAFKQQHRYVLYRAFWLAAIARNVQHKYMRLPLISTIGLQASMDLGQDVLIPHPDYAMFGISDRAIIDVADALIAVKKLVFDDGKLTMAALMAALNANFDGPRGEEIRRMCLKQPKFGNDIDEVDLLAKDISEFSAGVIKSYDNAPFRPYMIAREGLAWHYYGGLGVGALPNGRKALEPLDDGSISPMRGADTNGPTAVIRSVLKAGFEDSYAHVLNQKFTSSILKSPESLDKLVTYTNAFFKNGGTHIQYNIADKEELLEAKRKPEEHRDLIVRIGGFSAYFVQLSPEIQDDVINRSEHLL</sequence>
<dbReference type="Pfam" id="PF01228">
    <property type="entry name" value="Gly_radical"/>
    <property type="match status" value="1"/>
</dbReference>
<dbReference type="Gene3D" id="3.20.70.20">
    <property type="match status" value="1"/>
</dbReference>
<protein>
    <submittedName>
        <fullName evidence="6">Formate C-acetyltransferase</fullName>
    </submittedName>
</protein>
<dbReference type="InterPro" id="IPR051215">
    <property type="entry name" value="GRE"/>
</dbReference>
<gene>
    <name evidence="6" type="ORF">SAMN02745823_03052</name>
</gene>
<dbReference type="Proteomes" id="UP000183995">
    <property type="component" value="Unassembled WGS sequence"/>
</dbReference>
<evidence type="ECO:0000259" key="4">
    <source>
        <dbReference type="PROSITE" id="PS51149"/>
    </source>
</evidence>
<dbReference type="PANTHER" id="PTHR43641:SF2">
    <property type="entry name" value="DEHYDRATASE YBIW-RELATED"/>
    <property type="match status" value="1"/>
</dbReference>
<evidence type="ECO:0000256" key="2">
    <source>
        <dbReference type="ARBA" id="ARBA00023239"/>
    </source>
</evidence>
<dbReference type="AlphaFoldDB" id="A0A1M5Z160"/>
<dbReference type="SUPFAM" id="SSF51998">
    <property type="entry name" value="PFL-like glycyl radical enzymes"/>
    <property type="match status" value="1"/>
</dbReference>
<reference evidence="6 7" key="1">
    <citation type="submission" date="2016-11" db="EMBL/GenBank/DDBJ databases">
        <authorList>
            <person name="Jaros S."/>
            <person name="Januszkiewicz K."/>
            <person name="Wedrychowicz H."/>
        </authorList>
    </citation>
    <scope>NUCLEOTIDE SEQUENCE [LARGE SCALE GENOMIC DNA]</scope>
    <source>
        <strain evidence="6 7">DSM 10068</strain>
    </source>
</reference>
<evidence type="ECO:0000313" key="7">
    <source>
        <dbReference type="Proteomes" id="UP000183995"/>
    </source>
</evidence>
<evidence type="ECO:0000256" key="1">
    <source>
        <dbReference type="ARBA" id="ARBA00022818"/>
    </source>
</evidence>
<dbReference type="InterPro" id="IPR001150">
    <property type="entry name" value="Gly_radical"/>
</dbReference>
<dbReference type="STRING" id="1123282.SAMN02745823_03052"/>
<organism evidence="6 7">
    <name type="scientific">Sporobacter termitidis DSM 10068</name>
    <dbReference type="NCBI Taxonomy" id="1123282"/>
    <lineage>
        <taxon>Bacteria</taxon>
        <taxon>Bacillati</taxon>
        <taxon>Bacillota</taxon>
        <taxon>Clostridia</taxon>
        <taxon>Eubacteriales</taxon>
        <taxon>Oscillospiraceae</taxon>
        <taxon>Sporobacter</taxon>
    </lineage>
</organism>
<keyword evidence="7" id="KW-1185">Reference proteome</keyword>
<keyword evidence="1 3" id="KW-0556">Organic radical</keyword>
<evidence type="ECO:0000313" key="6">
    <source>
        <dbReference type="EMBL" id="SHI17808.1"/>
    </source>
</evidence>
<feature type="domain" description="Glycine radical" evidence="4">
    <location>
        <begin position="697"/>
        <end position="816"/>
    </location>
</feature>
<proteinExistence type="predicted"/>
<dbReference type="InterPro" id="IPR004184">
    <property type="entry name" value="PFL_dom"/>
</dbReference>
<feature type="modified residue" description="Glycine radical" evidence="3">
    <location>
        <position position="792"/>
    </location>
</feature>
<keyword evidence="2" id="KW-0456">Lyase</keyword>
<keyword evidence="6" id="KW-0808">Transferase</keyword>